<dbReference type="GO" id="GO:0003700">
    <property type="term" value="F:DNA-binding transcription factor activity"/>
    <property type="evidence" value="ECO:0007669"/>
    <property type="project" value="TreeGrafter"/>
</dbReference>
<organism evidence="5 6">
    <name type="scientific">Actinoplanes teichomyceticus</name>
    <dbReference type="NCBI Taxonomy" id="1867"/>
    <lineage>
        <taxon>Bacteria</taxon>
        <taxon>Bacillati</taxon>
        <taxon>Actinomycetota</taxon>
        <taxon>Actinomycetes</taxon>
        <taxon>Micromonosporales</taxon>
        <taxon>Micromonosporaceae</taxon>
        <taxon>Actinoplanes</taxon>
    </lineage>
</organism>
<dbReference type="Proteomes" id="UP000320239">
    <property type="component" value="Unassembled WGS sequence"/>
</dbReference>
<dbReference type="InterPro" id="IPR046335">
    <property type="entry name" value="LacI/GalR-like_sensor"/>
</dbReference>
<dbReference type="PANTHER" id="PTHR30146">
    <property type="entry name" value="LACI-RELATED TRANSCRIPTIONAL REPRESSOR"/>
    <property type="match status" value="1"/>
</dbReference>
<dbReference type="OrthoDB" id="59108at2"/>
<dbReference type="SUPFAM" id="SSF47413">
    <property type="entry name" value="lambda repressor-like DNA-binding domains"/>
    <property type="match status" value="1"/>
</dbReference>
<accession>A0A561VII6</accession>
<keyword evidence="1" id="KW-0805">Transcription regulation</keyword>
<feature type="domain" description="HTH lacI-type" evidence="4">
    <location>
        <begin position="12"/>
        <end position="67"/>
    </location>
</feature>
<dbReference type="Gene3D" id="1.10.260.40">
    <property type="entry name" value="lambda repressor-like DNA-binding domains"/>
    <property type="match status" value="1"/>
</dbReference>
<dbReference type="InterPro" id="IPR000843">
    <property type="entry name" value="HTH_LacI"/>
</dbReference>
<evidence type="ECO:0000256" key="2">
    <source>
        <dbReference type="ARBA" id="ARBA00023125"/>
    </source>
</evidence>
<dbReference type="EMBL" id="VIWY01000006">
    <property type="protein sequence ID" value="TWG11397.1"/>
    <property type="molecule type" value="Genomic_DNA"/>
</dbReference>
<keyword evidence="2" id="KW-0238">DNA-binding</keyword>
<keyword evidence="3" id="KW-0804">Transcription</keyword>
<dbReference type="Gene3D" id="3.40.50.2300">
    <property type="match status" value="2"/>
</dbReference>
<name>A0A561VII6_ACTTI</name>
<evidence type="ECO:0000256" key="3">
    <source>
        <dbReference type="ARBA" id="ARBA00023163"/>
    </source>
</evidence>
<dbReference type="SMART" id="SM00354">
    <property type="entry name" value="HTH_LACI"/>
    <property type="match status" value="1"/>
</dbReference>
<protein>
    <submittedName>
        <fullName evidence="5">LacI family transcriptional regulator</fullName>
    </submittedName>
</protein>
<dbReference type="Pfam" id="PF00356">
    <property type="entry name" value="LacI"/>
    <property type="match status" value="1"/>
</dbReference>
<dbReference type="InterPro" id="IPR010982">
    <property type="entry name" value="Lambda_DNA-bd_dom_sf"/>
</dbReference>
<dbReference type="CDD" id="cd06279">
    <property type="entry name" value="PBP1_LacI-like"/>
    <property type="match status" value="1"/>
</dbReference>
<gene>
    <name evidence="5" type="ORF">FHX34_106127</name>
</gene>
<comment type="caution">
    <text evidence="5">The sequence shown here is derived from an EMBL/GenBank/DDBJ whole genome shotgun (WGS) entry which is preliminary data.</text>
</comment>
<evidence type="ECO:0000256" key="1">
    <source>
        <dbReference type="ARBA" id="ARBA00023015"/>
    </source>
</evidence>
<evidence type="ECO:0000313" key="6">
    <source>
        <dbReference type="Proteomes" id="UP000320239"/>
    </source>
</evidence>
<keyword evidence="6" id="KW-1185">Reference proteome</keyword>
<evidence type="ECO:0000313" key="5">
    <source>
        <dbReference type="EMBL" id="TWG11397.1"/>
    </source>
</evidence>
<proteinExistence type="predicted"/>
<dbReference type="CDD" id="cd01392">
    <property type="entry name" value="HTH_LacI"/>
    <property type="match status" value="1"/>
</dbReference>
<dbReference type="PROSITE" id="PS50932">
    <property type="entry name" value="HTH_LACI_2"/>
    <property type="match status" value="1"/>
</dbReference>
<dbReference type="GO" id="GO:0000976">
    <property type="term" value="F:transcription cis-regulatory region binding"/>
    <property type="evidence" value="ECO:0007669"/>
    <property type="project" value="TreeGrafter"/>
</dbReference>
<dbReference type="AlphaFoldDB" id="A0A561VII6"/>
<evidence type="ECO:0000259" key="4">
    <source>
        <dbReference type="PROSITE" id="PS50932"/>
    </source>
</evidence>
<dbReference type="SUPFAM" id="SSF53822">
    <property type="entry name" value="Periplasmic binding protein-like I"/>
    <property type="match status" value="1"/>
</dbReference>
<dbReference type="PANTHER" id="PTHR30146:SF138">
    <property type="entry name" value="TRANSCRIPTIONAL REGULATORY PROTEIN"/>
    <property type="match status" value="1"/>
</dbReference>
<dbReference type="RefSeq" id="WP_122978215.1">
    <property type="nucleotide sequence ID" value="NZ_BOMX01000134.1"/>
</dbReference>
<reference evidence="5 6" key="1">
    <citation type="submission" date="2019-06" db="EMBL/GenBank/DDBJ databases">
        <title>Sequencing the genomes of 1000 actinobacteria strains.</title>
        <authorList>
            <person name="Klenk H.-P."/>
        </authorList>
    </citation>
    <scope>NUCLEOTIDE SEQUENCE [LARGE SCALE GENOMIC DNA]</scope>
    <source>
        <strain evidence="5 6">DSM 43866</strain>
    </source>
</reference>
<dbReference type="InterPro" id="IPR028082">
    <property type="entry name" value="Peripla_BP_I"/>
</dbReference>
<sequence>MERSATTARPRPTMRDVARAAGVSPMTVSYAYSQPERVSAEAAARVHEAARQLGYPGPHPAARSLRRGRAGSLGVVLGERLSYAFDDPQAARFLAGVSDVCAAEGVGLTLVPITGAPSDAQRVAQAAVDGFVVWTTSDDDPVLDAVAATGLPAVVHAGPHGRDMPVIGIDDRAAAAAIGRLAFARARRPLVLGFPLDRHRERRLLTGDEQVAVRFPVTRHRWEGFRDAWTRAGHSPARLRLAVCPVNHITEGQTFTSELLRGSDPPDAIAAMSDELALGALQAAANAGRHVPGDLTVTGWDDSDAAASAGLTTLAQSLREQGAQCARAALGRPAGTAVQHGWRIVVRTTAGSAGSPPESRPADPG</sequence>
<dbReference type="Pfam" id="PF13377">
    <property type="entry name" value="Peripla_BP_3"/>
    <property type="match status" value="1"/>
</dbReference>